<gene>
    <name evidence="1" type="ORF">CIT292_10913</name>
</gene>
<comment type="caution">
    <text evidence="1">The sequence shown here is derived from an EMBL/GenBank/DDBJ whole genome shotgun (WGS) entry which is preliminary data.</text>
</comment>
<reference evidence="1 2" key="1">
    <citation type="submission" date="2010-02" db="EMBL/GenBank/DDBJ databases">
        <authorList>
            <person name="Weinstock G."/>
            <person name="Sodergren E."/>
            <person name="Clifton S."/>
            <person name="Fulton L."/>
            <person name="Fulton B."/>
            <person name="Courtney L."/>
            <person name="Fronick C."/>
            <person name="Harrison M."/>
            <person name="Strong C."/>
            <person name="Farmer C."/>
            <person name="Delahaunty K."/>
            <person name="Markovic C."/>
            <person name="Hall O."/>
            <person name="Minx P."/>
            <person name="Tomlinson C."/>
            <person name="Mitreva M."/>
            <person name="Nelson J."/>
            <person name="Hou S."/>
            <person name="Wollam A."/>
            <person name="Pepin K.H."/>
            <person name="Johnson M."/>
            <person name="Bhonagiri V."/>
            <person name="Zhang X."/>
            <person name="Suruliraj S."/>
            <person name="Warren W."/>
            <person name="Chinwalla A."/>
            <person name="Mardis E.R."/>
            <person name="Wilson R.K."/>
        </authorList>
    </citation>
    <scope>NUCLEOTIDE SEQUENCE [LARGE SCALE GENOMIC DNA]</scope>
    <source>
        <strain evidence="1 2">ATCC 29220</strain>
    </source>
</reference>
<dbReference type="EMBL" id="ABWL02000026">
    <property type="protein sequence ID" value="EFE05934.1"/>
    <property type="molecule type" value="Genomic_DNA"/>
</dbReference>
<name>D4BJR9_9ENTR</name>
<protein>
    <submittedName>
        <fullName evidence="1">Uncharacterized protein</fullName>
    </submittedName>
</protein>
<evidence type="ECO:0000313" key="2">
    <source>
        <dbReference type="Proteomes" id="UP000003880"/>
    </source>
</evidence>
<dbReference type="HOGENOM" id="CLU_3287106_0_0_6"/>
<organism evidence="1 2">
    <name type="scientific">Citrobacter youngae ATCC 29220</name>
    <dbReference type="NCBI Taxonomy" id="500640"/>
    <lineage>
        <taxon>Bacteria</taxon>
        <taxon>Pseudomonadati</taxon>
        <taxon>Pseudomonadota</taxon>
        <taxon>Gammaproteobacteria</taxon>
        <taxon>Enterobacterales</taxon>
        <taxon>Enterobacteriaceae</taxon>
        <taxon>Citrobacter</taxon>
        <taxon>Citrobacter freundii complex</taxon>
    </lineage>
</organism>
<dbReference type="Proteomes" id="UP000003880">
    <property type="component" value="Unassembled WGS sequence"/>
</dbReference>
<accession>D4BJR9</accession>
<evidence type="ECO:0000313" key="1">
    <source>
        <dbReference type="EMBL" id="EFE05934.1"/>
    </source>
</evidence>
<sequence>MPVVKYLSGLRIAQFCRPDKVLAPPSGRSAQYLCLANSGR</sequence>
<proteinExistence type="predicted"/>
<dbReference type="AlphaFoldDB" id="D4BJR9"/>